<keyword evidence="2" id="KW-0238">DNA-binding</keyword>
<dbReference type="PROSITE" id="PS51063">
    <property type="entry name" value="HTH_CRP_2"/>
    <property type="match status" value="1"/>
</dbReference>
<dbReference type="SUPFAM" id="SSF46785">
    <property type="entry name" value="Winged helix' DNA-binding domain"/>
    <property type="match status" value="1"/>
</dbReference>
<feature type="domain" description="Cyclic nucleotide-binding" evidence="4">
    <location>
        <begin position="12"/>
        <end position="115"/>
    </location>
</feature>
<keyword evidence="3" id="KW-0804">Transcription</keyword>
<dbReference type="SMART" id="SM00419">
    <property type="entry name" value="HTH_CRP"/>
    <property type="match status" value="1"/>
</dbReference>
<dbReference type="SMART" id="SM00100">
    <property type="entry name" value="cNMP"/>
    <property type="match status" value="1"/>
</dbReference>
<dbReference type="Pfam" id="PF13545">
    <property type="entry name" value="HTH_Crp_2"/>
    <property type="match status" value="1"/>
</dbReference>
<sequence length="219" mass="25891">MKSLWFFDEIDMFGILCPHKFKAYKECHQFNKYPKNNYIYFEEDKGDSIYLIESGKVKIGYYTEDGREVVKAILTKGEIFGEKAILGEDTRTDFAMAVANTTVCPVTVDVLQELMKENKMLSTKVYKFIGFRFKKLERRLQILLFKDTRTRLIEFLEELYEDYGFCCKITGKKIIRHPYTQKDIASLIGASRPTLNQLMNELKEENYLSFQRNEIWLLK</sequence>
<evidence type="ECO:0000256" key="1">
    <source>
        <dbReference type="ARBA" id="ARBA00023015"/>
    </source>
</evidence>
<dbReference type="InterPro" id="IPR036390">
    <property type="entry name" value="WH_DNA-bd_sf"/>
</dbReference>
<dbReference type="Gene3D" id="2.60.120.10">
    <property type="entry name" value="Jelly Rolls"/>
    <property type="match status" value="1"/>
</dbReference>
<dbReference type="InterPro" id="IPR012318">
    <property type="entry name" value="HTH_CRP"/>
</dbReference>
<evidence type="ECO:0000313" key="7">
    <source>
        <dbReference type="Proteomes" id="UP001143543"/>
    </source>
</evidence>
<dbReference type="Pfam" id="PF00027">
    <property type="entry name" value="cNMP_binding"/>
    <property type="match status" value="1"/>
</dbReference>
<keyword evidence="1" id="KW-0805">Transcription regulation</keyword>
<dbReference type="InterPro" id="IPR018490">
    <property type="entry name" value="cNMP-bd_dom_sf"/>
</dbReference>
<dbReference type="PANTHER" id="PTHR24567">
    <property type="entry name" value="CRP FAMILY TRANSCRIPTIONAL REGULATORY PROTEIN"/>
    <property type="match status" value="1"/>
</dbReference>
<keyword evidence="7" id="KW-1185">Reference proteome</keyword>
<dbReference type="InterPro" id="IPR014710">
    <property type="entry name" value="RmlC-like_jellyroll"/>
</dbReference>
<reference evidence="6" key="1">
    <citation type="submission" date="2022-07" db="EMBL/GenBank/DDBJ databases">
        <title>Taxonomy of Novel Oxalotrophic and Methylotrophic Bacteria.</title>
        <authorList>
            <person name="Sahin N."/>
            <person name="Tani A."/>
        </authorList>
    </citation>
    <scope>NUCLEOTIDE SEQUENCE</scope>
    <source>
        <strain evidence="6">Y10</strain>
    </source>
</reference>
<dbReference type="PROSITE" id="PS50042">
    <property type="entry name" value="CNMP_BINDING_3"/>
    <property type="match status" value="1"/>
</dbReference>
<feature type="domain" description="HTH crp-type" evidence="5">
    <location>
        <begin position="146"/>
        <end position="219"/>
    </location>
</feature>
<evidence type="ECO:0000256" key="3">
    <source>
        <dbReference type="ARBA" id="ARBA00023163"/>
    </source>
</evidence>
<comment type="caution">
    <text evidence="6">The sequence shown here is derived from an EMBL/GenBank/DDBJ whole genome shotgun (WGS) entry which is preliminary data.</text>
</comment>
<name>A0ABQ5MGB8_9FLAO</name>
<dbReference type="InterPro" id="IPR050397">
    <property type="entry name" value="Env_Response_Regulators"/>
</dbReference>
<proteinExistence type="predicted"/>
<protein>
    <submittedName>
        <fullName evidence="6">CRP-like cAMP-activated global transcriptional regulator</fullName>
    </submittedName>
</protein>
<dbReference type="PANTHER" id="PTHR24567:SF26">
    <property type="entry name" value="REGULATORY PROTEIN YEIL"/>
    <property type="match status" value="1"/>
</dbReference>
<evidence type="ECO:0000259" key="4">
    <source>
        <dbReference type="PROSITE" id="PS50042"/>
    </source>
</evidence>
<accession>A0ABQ5MGB8</accession>
<dbReference type="CDD" id="cd00038">
    <property type="entry name" value="CAP_ED"/>
    <property type="match status" value="1"/>
</dbReference>
<gene>
    <name evidence="6" type="primary">crp</name>
    <name evidence="6" type="ORF">Y10_04480</name>
</gene>
<evidence type="ECO:0000259" key="5">
    <source>
        <dbReference type="PROSITE" id="PS51063"/>
    </source>
</evidence>
<dbReference type="RefSeq" id="WP_281763738.1">
    <property type="nucleotide sequence ID" value="NZ_BRVO01000001.1"/>
</dbReference>
<dbReference type="InterPro" id="IPR000595">
    <property type="entry name" value="cNMP-bd_dom"/>
</dbReference>
<dbReference type="SUPFAM" id="SSF51206">
    <property type="entry name" value="cAMP-binding domain-like"/>
    <property type="match status" value="1"/>
</dbReference>
<dbReference type="EMBL" id="BRVO01000001">
    <property type="protein sequence ID" value="GLB48080.1"/>
    <property type="molecule type" value="Genomic_DNA"/>
</dbReference>
<organism evidence="6 7">
    <name type="scientific">Neptunitalea lumnitzerae</name>
    <dbReference type="NCBI Taxonomy" id="2965509"/>
    <lineage>
        <taxon>Bacteria</taxon>
        <taxon>Pseudomonadati</taxon>
        <taxon>Bacteroidota</taxon>
        <taxon>Flavobacteriia</taxon>
        <taxon>Flavobacteriales</taxon>
        <taxon>Flavobacteriaceae</taxon>
        <taxon>Neptunitalea</taxon>
    </lineage>
</organism>
<dbReference type="Proteomes" id="UP001143543">
    <property type="component" value="Unassembled WGS sequence"/>
</dbReference>
<evidence type="ECO:0000313" key="6">
    <source>
        <dbReference type="EMBL" id="GLB48080.1"/>
    </source>
</evidence>
<evidence type="ECO:0000256" key="2">
    <source>
        <dbReference type="ARBA" id="ARBA00023125"/>
    </source>
</evidence>